<dbReference type="SUPFAM" id="SSF52374">
    <property type="entry name" value="Nucleotidylyl transferase"/>
    <property type="match status" value="1"/>
</dbReference>
<gene>
    <name evidence="13" type="ORF">VaNZ11_007355</name>
</gene>
<comment type="catalytic activity">
    <reaction evidence="11">
        <text>(R)-pantoate + beta-alanine + ATP = (R)-pantothenate + AMP + diphosphate + H(+)</text>
        <dbReference type="Rhea" id="RHEA:10912"/>
        <dbReference type="ChEBI" id="CHEBI:15378"/>
        <dbReference type="ChEBI" id="CHEBI:15980"/>
        <dbReference type="ChEBI" id="CHEBI:29032"/>
        <dbReference type="ChEBI" id="CHEBI:30616"/>
        <dbReference type="ChEBI" id="CHEBI:33019"/>
        <dbReference type="ChEBI" id="CHEBI:57966"/>
        <dbReference type="ChEBI" id="CHEBI:456215"/>
        <dbReference type="EC" id="6.3.2.1"/>
    </reaction>
</comment>
<dbReference type="NCBIfam" id="TIGR00018">
    <property type="entry name" value="panC"/>
    <property type="match status" value="1"/>
</dbReference>
<dbReference type="NCBIfam" id="TIGR00125">
    <property type="entry name" value="cyt_tran_rel"/>
    <property type="match status" value="1"/>
</dbReference>
<evidence type="ECO:0000256" key="2">
    <source>
        <dbReference type="ARBA" id="ARBA00009256"/>
    </source>
</evidence>
<accession>A0ABQ5S3Z2</accession>
<sequence length="337" mass="37040">MSVEDHKLPVFTTAADMRAWVRKQKKSGRKVALVPTMGYLHEGHLSLVKAAKEKADVVVASIYVNPTQFAAHEDFDVYPRNPADDRVKLAAAGCHAVFEPESLYVAVPPSGGGDGGESSNVVGRESNHPDSHETFVTVERLQRPLCGGSRPHFFRGVCTVVTKLFHICEPDVAVFGRKDYQQWRVICRMVRDLDFPIEVVGLPICREPDGLAMSSRNARLSAESRDRALSISRGLRWAEQAVAEGAVTRPDEVAAHVREMIEGAGGKVDYVELLHAHNLGPVNDLTSQPVLLAVAAHFPARDRGTVRLIDNTVLNEIGNTQQGRGEQEEGQQQDQQE</sequence>
<dbReference type="PANTHER" id="PTHR21299:SF1">
    <property type="entry name" value="PANTOATE--BETA-ALANINE LIGASE"/>
    <property type="match status" value="1"/>
</dbReference>
<evidence type="ECO:0000256" key="11">
    <source>
        <dbReference type="ARBA" id="ARBA00048258"/>
    </source>
</evidence>
<dbReference type="InterPro" id="IPR042176">
    <property type="entry name" value="Pantoate_ligase_C"/>
</dbReference>
<dbReference type="Gene3D" id="3.40.50.620">
    <property type="entry name" value="HUPs"/>
    <property type="match status" value="1"/>
</dbReference>
<organism evidence="13 14">
    <name type="scientific">Volvox africanus</name>
    <dbReference type="NCBI Taxonomy" id="51714"/>
    <lineage>
        <taxon>Eukaryota</taxon>
        <taxon>Viridiplantae</taxon>
        <taxon>Chlorophyta</taxon>
        <taxon>core chlorophytes</taxon>
        <taxon>Chlorophyceae</taxon>
        <taxon>CS clade</taxon>
        <taxon>Chlamydomonadales</taxon>
        <taxon>Volvocaceae</taxon>
        <taxon>Volvox</taxon>
    </lineage>
</organism>
<dbReference type="Pfam" id="PF02569">
    <property type="entry name" value="Pantoate_ligase"/>
    <property type="match status" value="1"/>
</dbReference>
<name>A0ABQ5S3Z2_9CHLO</name>
<dbReference type="InterPro" id="IPR014729">
    <property type="entry name" value="Rossmann-like_a/b/a_fold"/>
</dbReference>
<keyword evidence="5" id="KW-0436">Ligase</keyword>
<evidence type="ECO:0000256" key="7">
    <source>
        <dbReference type="ARBA" id="ARBA00022741"/>
    </source>
</evidence>
<evidence type="ECO:0000256" key="9">
    <source>
        <dbReference type="ARBA" id="ARBA00029902"/>
    </source>
</evidence>
<comment type="similarity">
    <text evidence="2">Belongs to the pantothenate synthetase family.</text>
</comment>
<dbReference type="Gene3D" id="3.30.1300.10">
    <property type="entry name" value="Pantoate-beta-alanine ligase, C-terminal domain"/>
    <property type="match status" value="1"/>
</dbReference>
<evidence type="ECO:0000313" key="13">
    <source>
        <dbReference type="EMBL" id="GLI64168.1"/>
    </source>
</evidence>
<dbReference type="Proteomes" id="UP001165090">
    <property type="component" value="Unassembled WGS sequence"/>
</dbReference>
<dbReference type="InterPro" id="IPR003721">
    <property type="entry name" value="Pantoate_ligase"/>
</dbReference>
<proteinExistence type="inferred from homology"/>
<evidence type="ECO:0000256" key="6">
    <source>
        <dbReference type="ARBA" id="ARBA00022655"/>
    </source>
</evidence>
<reference evidence="13 14" key="1">
    <citation type="journal article" date="2023" name="IScience">
        <title>Expanded male sex-determining region conserved during the evolution of homothallism in the green alga Volvox.</title>
        <authorList>
            <person name="Yamamoto K."/>
            <person name="Matsuzaki R."/>
            <person name="Mahakham W."/>
            <person name="Heman W."/>
            <person name="Sekimoto H."/>
            <person name="Kawachi M."/>
            <person name="Minakuchi Y."/>
            <person name="Toyoda A."/>
            <person name="Nozaki H."/>
        </authorList>
    </citation>
    <scope>NUCLEOTIDE SEQUENCE [LARGE SCALE GENOMIC DNA]</scope>
    <source>
        <strain evidence="13 14">NIES-4468</strain>
    </source>
</reference>
<evidence type="ECO:0000256" key="3">
    <source>
        <dbReference type="ARBA" id="ARBA00012219"/>
    </source>
</evidence>
<evidence type="ECO:0000256" key="5">
    <source>
        <dbReference type="ARBA" id="ARBA00022598"/>
    </source>
</evidence>
<evidence type="ECO:0000256" key="8">
    <source>
        <dbReference type="ARBA" id="ARBA00022840"/>
    </source>
</evidence>
<feature type="region of interest" description="Disordered" evidence="12">
    <location>
        <begin position="110"/>
        <end position="130"/>
    </location>
</feature>
<evidence type="ECO:0000313" key="14">
    <source>
        <dbReference type="Proteomes" id="UP001165090"/>
    </source>
</evidence>
<comment type="pathway">
    <text evidence="1">Cofactor biosynthesis; (R)-pantothenate biosynthesis; (R)-pantothenate from (R)-pantoate and beta-alanine: step 1/1.</text>
</comment>
<keyword evidence="6" id="KW-0566">Pantothenate biosynthesis</keyword>
<protein>
    <recommendedName>
        <fullName evidence="4">Pantoate--beta-alanine ligase</fullName>
        <ecNumber evidence="3">6.3.2.1</ecNumber>
    </recommendedName>
    <alternativeName>
        <fullName evidence="10">Pantoate-activating enzyme</fullName>
    </alternativeName>
    <alternativeName>
        <fullName evidence="9">Pantothenate synthetase</fullName>
    </alternativeName>
</protein>
<evidence type="ECO:0000256" key="12">
    <source>
        <dbReference type="SAM" id="MobiDB-lite"/>
    </source>
</evidence>
<evidence type="ECO:0000256" key="4">
    <source>
        <dbReference type="ARBA" id="ARBA00015647"/>
    </source>
</evidence>
<dbReference type="EC" id="6.3.2.1" evidence="3"/>
<keyword evidence="8" id="KW-0067">ATP-binding</keyword>
<dbReference type="CDD" id="cd00560">
    <property type="entry name" value="PanC"/>
    <property type="match status" value="1"/>
</dbReference>
<dbReference type="HAMAP" id="MF_00158">
    <property type="entry name" value="PanC"/>
    <property type="match status" value="1"/>
</dbReference>
<dbReference type="InterPro" id="IPR004821">
    <property type="entry name" value="Cyt_trans-like"/>
</dbReference>
<evidence type="ECO:0000256" key="1">
    <source>
        <dbReference type="ARBA" id="ARBA00004990"/>
    </source>
</evidence>
<feature type="compositionally biased region" description="Acidic residues" evidence="12">
    <location>
        <begin position="328"/>
        <end position="337"/>
    </location>
</feature>
<comment type="caution">
    <text evidence="13">The sequence shown here is derived from an EMBL/GenBank/DDBJ whole genome shotgun (WGS) entry which is preliminary data.</text>
</comment>
<keyword evidence="7" id="KW-0547">Nucleotide-binding</keyword>
<dbReference type="EMBL" id="BSDZ01000017">
    <property type="protein sequence ID" value="GLI64168.1"/>
    <property type="molecule type" value="Genomic_DNA"/>
</dbReference>
<dbReference type="PANTHER" id="PTHR21299">
    <property type="entry name" value="CYTIDYLATE KINASE/PANTOATE-BETA-ALANINE LIGASE"/>
    <property type="match status" value="1"/>
</dbReference>
<evidence type="ECO:0000256" key="10">
    <source>
        <dbReference type="ARBA" id="ARBA00032806"/>
    </source>
</evidence>
<keyword evidence="14" id="KW-1185">Reference proteome</keyword>
<feature type="region of interest" description="Disordered" evidence="12">
    <location>
        <begin position="317"/>
        <end position="337"/>
    </location>
</feature>